<name>A0A0T9QL45_9GAMM</name>
<protein>
    <submittedName>
        <fullName evidence="1">Phage regulatory protein Rha (Phage_pRha)</fullName>
    </submittedName>
</protein>
<reference evidence="1 2" key="1">
    <citation type="submission" date="2015-03" db="EMBL/GenBank/DDBJ databases">
        <authorList>
            <person name="Murphy D."/>
        </authorList>
    </citation>
    <scope>NUCLEOTIDE SEQUENCE [LARGE SCALE GENOMIC DNA]</scope>
    <source>
        <strain evidence="1 2">Y233</strain>
    </source>
</reference>
<dbReference type="EMBL" id="CQBK01000018">
    <property type="protein sequence ID" value="CNI16803.1"/>
    <property type="molecule type" value="Genomic_DNA"/>
</dbReference>
<dbReference type="AlphaFoldDB" id="A0A0T9QL45"/>
<accession>A0A0T9QL45</accession>
<dbReference type="Proteomes" id="UP000038204">
    <property type="component" value="Unassembled WGS sequence"/>
</dbReference>
<gene>
    <name evidence="1" type="ORF">ERS008667_02615</name>
</gene>
<evidence type="ECO:0000313" key="1">
    <source>
        <dbReference type="EMBL" id="CNI16803.1"/>
    </source>
</evidence>
<dbReference type="RefSeq" id="WP_053094481.1">
    <property type="nucleotide sequence ID" value="NZ_CQBK01000018.1"/>
</dbReference>
<evidence type="ECO:0000313" key="2">
    <source>
        <dbReference type="Proteomes" id="UP000038204"/>
    </source>
</evidence>
<proteinExistence type="predicted"/>
<organism evidence="1 2">
    <name type="scientific">Yersinia similis</name>
    <dbReference type="NCBI Taxonomy" id="367190"/>
    <lineage>
        <taxon>Bacteria</taxon>
        <taxon>Pseudomonadati</taxon>
        <taxon>Pseudomonadota</taxon>
        <taxon>Gammaproteobacteria</taxon>
        <taxon>Enterobacterales</taxon>
        <taxon>Yersiniaceae</taxon>
        <taxon>Yersinia</taxon>
    </lineage>
</organism>
<sequence>MSQLISKNSNSPMMGSREIAVVVLKEHKEVCRDIRVMLVQLYGGEDKDYIRSANLLNLTNQGVSCVHYDMTNPNAWEYFLDFEHSQCLATGYDALRRMSMVKQWRAMKEELEQPRIAVQPAPQENSMNNDILSLARVVAEATASATMKAVIEIVGIQKYQPVAEPVAAIAPPAPEALQVSHNKPDSAQSEYALVSHLSWACGLSGATCRRLVTFSNLPTRLTNGDRGCLLVNRESFMAAAQKLLDESIPPTKKLKRWQHPEFGGFALRLISESDNGEAE</sequence>